<evidence type="ECO:0000256" key="5">
    <source>
        <dbReference type="ARBA" id="ARBA00023002"/>
    </source>
</evidence>
<dbReference type="GO" id="GO:0046872">
    <property type="term" value="F:metal ion binding"/>
    <property type="evidence" value="ECO:0007669"/>
    <property type="project" value="UniProtKB-KW"/>
</dbReference>
<evidence type="ECO:0000259" key="8">
    <source>
        <dbReference type="Pfam" id="PF02668"/>
    </source>
</evidence>
<dbReference type="OrthoDB" id="10257314at2759"/>
<reference evidence="9" key="2">
    <citation type="submission" date="2021-01" db="EMBL/GenBank/DDBJ databases">
        <authorList>
            <person name="Schikora-Tamarit M.A."/>
        </authorList>
    </citation>
    <scope>NUCLEOTIDE SEQUENCE</scope>
    <source>
        <strain evidence="9">CBS6341</strain>
    </source>
</reference>
<dbReference type="InterPro" id="IPR042098">
    <property type="entry name" value="TauD-like_sf"/>
</dbReference>
<reference evidence="9" key="1">
    <citation type="journal article" date="2021" name="Open Biol.">
        <title>Shared evolutionary footprints suggest mitochondrial oxidative damage underlies multiple complex I losses in fungi.</title>
        <authorList>
            <person name="Schikora-Tamarit M.A."/>
            <person name="Marcet-Houben M."/>
            <person name="Nosek J."/>
            <person name="Gabaldon T."/>
        </authorList>
    </citation>
    <scope>NUCLEOTIDE SEQUENCE</scope>
    <source>
        <strain evidence="9">CBS6341</strain>
    </source>
</reference>
<dbReference type="PANTHER" id="PTHR30468:SF9">
    <property type="entry name" value="ALPHA-KETOGLUTARATE-DEPENDENT TAURINE DIOXYGENASE (AFU_ORTHOLOGUE AFUA_3G01010)"/>
    <property type="match status" value="1"/>
</dbReference>
<dbReference type="GO" id="GO:0005737">
    <property type="term" value="C:cytoplasm"/>
    <property type="evidence" value="ECO:0007669"/>
    <property type="project" value="TreeGrafter"/>
</dbReference>
<organism evidence="9 10">
    <name type="scientific">Wickerhamomyces mucosus</name>
    <dbReference type="NCBI Taxonomy" id="1378264"/>
    <lineage>
        <taxon>Eukaryota</taxon>
        <taxon>Fungi</taxon>
        <taxon>Dikarya</taxon>
        <taxon>Ascomycota</taxon>
        <taxon>Saccharomycotina</taxon>
        <taxon>Saccharomycetes</taxon>
        <taxon>Phaffomycetales</taxon>
        <taxon>Wickerhamomycetaceae</taxon>
        <taxon>Wickerhamomyces</taxon>
    </lineage>
</organism>
<name>A0A9P8TBN6_9ASCO</name>
<keyword evidence="10" id="KW-1185">Reference proteome</keyword>
<evidence type="ECO:0000256" key="6">
    <source>
        <dbReference type="ARBA" id="ARBA00023004"/>
    </source>
</evidence>
<dbReference type="PANTHER" id="PTHR30468">
    <property type="entry name" value="ALPHA-KETOGLUTARATE-DEPENDENT SULFONATE DIOXYGENASE"/>
    <property type="match status" value="1"/>
</dbReference>
<evidence type="ECO:0000256" key="2">
    <source>
        <dbReference type="ARBA" id="ARBA00005896"/>
    </source>
</evidence>
<feature type="domain" description="TauD/TfdA-like" evidence="8">
    <location>
        <begin position="120"/>
        <end position="402"/>
    </location>
</feature>
<dbReference type="GO" id="GO:0016706">
    <property type="term" value="F:2-oxoglutarate-dependent dioxygenase activity"/>
    <property type="evidence" value="ECO:0007669"/>
    <property type="project" value="TreeGrafter"/>
</dbReference>
<comment type="cofactor">
    <cofactor evidence="1">
        <name>Fe(2+)</name>
        <dbReference type="ChEBI" id="CHEBI:29033"/>
    </cofactor>
</comment>
<dbReference type="Pfam" id="PF02668">
    <property type="entry name" value="TauD"/>
    <property type="match status" value="1"/>
</dbReference>
<keyword evidence="3" id="KW-0479">Metal-binding</keyword>
<comment type="caution">
    <text evidence="9">The sequence shown here is derived from an EMBL/GenBank/DDBJ whole genome shotgun (WGS) entry which is preliminary data.</text>
</comment>
<dbReference type="EMBL" id="JAEUBF010001036">
    <property type="protein sequence ID" value="KAH3673186.1"/>
    <property type="molecule type" value="Genomic_DNA"/>
</dbReference>
<evidence type="ECO:0000313" key="9">
    <source>
        <dbReference type="EMBL" id="KAH3673186.1"/>
    </source>
</evidence>
<dbReference type="SUPFAM" id="SSF51197">
    <property type="entry name" value="Clavaminate synthase-like"/>
    <property type="match status" value="1"/>
</dbReference>
<dbReference type="AlphaFoldDB" id="A0A9P8TBN6"/>
<proteinExistence type="inferred from homology"/>
<dbReference type="InterPro" id="IPR003819">
    <property type="entry name" value="TauD/TfdA-like"/>
</dbReference>
<sequence>MPALTVQSQVDEVVNKYNNLSLNKEANGPTTIEVQLKQSYGFKPGYGDAFTEALPQATKNRFEKYGIDISKGYPRKAQEFPYFLDDAYKATARQPGAESFVERGTLADPSKKKLFAKAKEVRNLTKYIGTELVGVQLADLDETELNELGLLISERVVVFLRNQELSPQKQLEIGSYLGHEVEKHPVAAHVPLPGVEGPTGITTIWGRYNRRARGAASQGFKRKGGKIFHTDLDHIEGLSYGHLHLDAIPNGGSGDTVWTSGYGAYDKLSPDFQKFLDGKTAVHKSAHTYYDRDDPLSGPKFVEREFPLVVTHPVTGWKSLFVNRSHTVRIPELEPEESKLVLEYLYSVLEENLDIQVRFTWADPSQDRSLGASAIWDNRVANHYAVADYDDVEDERHGTRVTSLGVPASFDPNSKSQREALGLSN</sequence>
<dbReference type="InterPro" id="IPR051323">
    <property type="entry name" value="AtsK-like"/>
</dbReference>
<gene>
    <name evidence="9" type="ORF">WICMUC_003804</name>
</gene>
<evidence type="ECO:0000256" key="3">
    <source>
        <dbReference type="ARBA" id="ARBA00022723"/>
    </source>
</evidence>
<accession>A0A9P8TBN6</accession>
<comment type="similarity">
    <text evidence="2">Belongs to the TfdA dioxygenase family.</text>
</comment>
<dbReference type="Gene3D" id="3.60.130.10">
    <property type="entry name" value="Clavaminate synthase-like"/>
    <property type="match status" value="1"/>
</dbReference>
<evidence type="ECO:0000256" key="7">
    <source>
        <dbReference type="SAM" id="MobiDB-lite"/>
    </source>
</evidence>
<protein>
    <recommendedName>
        <fullName evidence="8">TauD/TfdA-like domain-containing protein</fullName>
    </recommendedName>
</protein>
<keyword evidence="4" id="KW-0223">Dioxygenase</keyword>
<evidence type="ECO:0000256" key="4">
    <source>
        <dbReference type="ARBA" id="ARBA00022964"/>
    </source>
</evidence>
<keyword evidence="6" id="KW-0408">Iron</keyword>
<evidence type="ECO:0000313" key="10">
    <source>
        <dbReference type="Proteomes" id="UP000769528"/>
    </source>
</evidence>
<keyword evidence="5" id="KW-0560">Oxidoreductase</keyword>
<dbReference type="Proteomes" id="UP000769528">
    <property type="component" value="Unassembled WGS sequence"/>
</dbReference>
<evidence type="ECO:0000256" key="1">
    <source>
        <dbReference type="ARBA" id="ARBA00001954"/>
    </source>
</evidence>
<feature type="region of interest" description="Disordered" evidence="7">
    <location>
        <begin position="403"/>
        <end position="425"/>
    </location>
</feature>